<dbReference type="InterPro" id="IPR004143">
    <property type="entry name" value="BPL_LPL_catalytic"/>
</dbReference>
<organism evidence="3">
    <name type="scientific">marine metagenome</name>
    <dbReference type="NCBI Taxonomy" id="408172"/>
    <lineage>
        <taxon>unclassified sequences</taxon>
        <taxon>metagenomes</taxon>
        <taxon>ecological metagenomes</taxon>
    </lineage>
</organism>
<dbReference type="CDD" id="cd16442">
    <property type="entry name" value="BPL"/>
    <property type="match status" value="1"/>
</dbReference>
<evidence type="ECO:0000259" key="2">
    <source>
        <dbReference type="PROSITE" id="PS51733"/>
    </source>
</evidence>
<evidence type="ECO:0000313" key="3">
    <source>
        <dbReference type="EMBL" id="SUZ73797.1"/>
    </source>
</evidence>
<dbReference type="AlphaFoldDB" id="A0A381Q6X3"/>
<dbReference type="Pfam" id="PF03099">
    <property type="entry name" value="BPL_LplA_LipB"/>
    <property type="match status" value="1"/>
</dbReference>
<protein>
    <recommendedName>
        <fullName evidence="2">BPL/LPL catalytic domain-containing protein</fullName>
    </recommendedName>
</protein>
<dbReference type="Gene3D" id="3.30.930.10">
    <property type="entry name" value="Bira Bifunctional Protein, Domain 2"/>
    <property type="match status" value="1"/>
</dbReference>
<dbReference type="PROSITE" id="PS51733">
    <property type="entry name" value="BPL_LPL_CATALYTIC"/>
    <property type="match status" value="1"/>
</dbReference>
<dbReference type="Pfam" id="PF02237">
    <property type="entry name" value="BPL_C"/>
    <property type="match status" value="1"/>
</dbReference>
<dbReference type="NCBIfam" id="TIGR00121">
    <property type="entry name" value="birA_ligase"/>
    <property type="match status" value="1"/>
</dbReference>
<dbReference type="InterPro" id="IPR003142">
    <property type="entry name" value="BPL_C"/>
</dbReference>
<dbReference type="GO" id="GO:0005737">
    <property type="term" value="C:cytoplasm"/>
    <property type="evidence" value="ECO:0007669"/>
    <property type="project" value="TreeGrafter"/>
</dbReference>
<dbReference type="PANTHER" id="PTHR12835:SF5">
    <property type="entry name" value="BIOTIN--PROTEIN LIGASE"/>
    <property type="match status" value="1"/>
</dbReference>
<dbReference type="EMBL" id="UINC01001191">
    <property type="protein sequence ID" value="SUZ73797.1"/>
    <property type="molecule type" value="Genomic_DNA"/>
</dbReference>
<keyword evidence="1" id="KW-0436">Ligase</keyword>
<proteinExistence type="predicted"/>
<reference evidence="3" key="1">
    <citation type="submission" date="2018-05" db="EMBL/GenBank/DDBJ databases">
        <authorList>
            <person name="Lanie J.A."/>
            <person name="Ng W.-L."/>
            <person name="Kazmierczak K.M."/>
            <person name="Andrzejewski T.M."/>
            <person name="Davidsen T.M."/>
            <person name="Wayne K.J."/>
            <person name="Tettelin H."/>
            <person name="Glass J.I."/>
            <person name="Rusch D."/>
            <person name="Podicherti R."/>
            <person name="Tsui H.-C.T."/>
            <person name="Winkler M.E."/>
        </authorList>
    </citation>
    <scope>NUCLEOTIDE SEQUENCE</scope>
</reference>
<sequence>MSETIGKRIIRLREVGSTNTYLKDNSELLKQHGLVVIAEMQTSGRGRAGRKFVSLPQKNVTFSVVLHPNLALGEVQVFALLAGIVVARVLEKYIDGAHLKWPNDVLVNGKKICGILLETIKIPQQNFPVLILGIGLNTKGFLKDYPQELQEILTTLEAEIYQNSNVINRTEDRPALENETVFQLLLSELECCFAEFREKAAANREADYVTIARSALLNEWLIRSQAKGKKVRSLNNVQEQIKGSGTIGTIEGLTKEGYLQIRTESGEILTHVSGDILEIREEP</sequence>
<accession>A0A381Q6X3</accession>
<dbReference type="SUPFAM" id="SSF55681">
    <property type="entry name" value="Class II aaRS and biotin synthetases"/>
    <property type="match status" value="1"/>
</dbReference>
<feature type="domain" description="BPL/LPL catalytic" evidence="2">
    <location>
        <begin position="1"/>
        <end position="197"/>
    </location>
</feature>
<dbReference type="PANTHER" id="PTHR12835">
    <property type="entry name" value="BIOTIN PROTEIN LIGASE"/>
    <property type="match status" value="1"/>
</dbReference>
<gene>
    <name evidence="3" type="ORF">METZ01_LOCUS26651</name>
</gene>
<dbReference type="InterPro" id="IPR045864">
    <property type="entry name" value="aa-tRNA-synth_II/BPL/LPL"/>
</dbReference>
<dbReference type="GO" id="GO:0004077">
    <property type="term" value="F:biotin--[biotin carboxyl-carrier protein] ligase activity"/>
    <property type="evidence" value="ECO:0007669"/>
    <property type="project" value="InterPro"/>
</dbReference>
<dbReference type="InterPro" id="IPR004408">
    <property type="entry name" value="Biotin_CoA_COase_ligase"/>
</dbReference>
<name>A0A381Q6X3_9ZZZZ</name>
<evidence type="ECO:0000256" key="1">
    <source>
        <dbReference type="ARBA" id="ARBA00022598"/>
    </source>
</evidence>